<protein>
    <submittedName>
        <fullName evidence="2">Uncharacterized protein</fullName>
    </submittedName>
</protein>
<dbReference type="PaxDb" id="4081-Solyc04g025790.1.1"/>
<evidence type="ECO:0000313" key="3">
    <source>
        <dbReference type="Proteomes" id="UP000004994"/>
    </source>
</evidence>
<dbReference type="InParanoid" id="K4BR23"/>
<keyword evidence="1" id="KW-0812">Transmembrane</keyword>
<dbReference type="EnsemblPlants" id="Solyc04g025790.1.1">
    <property type="protein sequence ID" value="Solyc04g025790.1.1"/>
    <property type="gene ID" value="Solyc04g025790.1"/>
</dbReference>
<organism evidence="2">
    <name type="scientific">Solanum lycopersicum</name>
    <name type="common">Tomato</name>
    <name type="synonym">Lycopersicon esculentum</name>
    <dbReference type="NCBI Taxonomy" id="4081"/>
    <lineage>
        <taxon>Eukaryota</taxon>
        <taxon>Viridiplantae</taxon>
        <taxon>Streptophyta</taxon>
        <taxon>Embryophyta</taxon>
        <taxon>Tracheophyta</taxon>
        <taxon>Spermatophyta</taxon>
        <taxon>Magnoliopsida</taxon>
        <taxon>eudicotyledons</taxon>
        <taxon>Gunneridae</taxon>
        <taxon>Pentapetalae</taxon>
        <taxon>asterids</taxon>
        <taxon>lamiids</taxon>
        <taxon>Solanales</taxon>
        <taxon>Solanaceae</taxon>
        <taxon>Solanoideae</taxon>
        <taxon>Solaneae</taxon>
        <taxon>Solanum</taxon>
        <taxon>Solanum subgen. Lycopersicon</taxon>
    </lineage>
</organism>
<accession>K4BR23</accession>
<dbReference type="Gramene" id="Solyc04g025790.1.1">
    <property type="protein sequence ID" value="Solyc04g025790.1.1"/>
    <property type="gene ID" value="Solyc04g025790.1"/>
</dbReference>
<proteinExistence type="predicted"/>
<evidence type="ECO:0000256" key="1">
    <source>
        <dbReference type="SAM" id="Phobius"/>
    </source>
</evidence>
<sequence>MKITCLYTLFGTTQSALLALFMEKDSVWKLKLDMELLVIVLTEFQLPALVVVCSLQRLSTMEDIFKVKLLLKKCDVNKKLTWMNIMSSMLSACICGLGYYTTLRGQLKEDDEKQERQHDYF</sequence>
<dbReference type="Proteomes" id="UP000004994">
    <property type="component" value="Chromosome 4"/>
</dbReference>
<keyword evidence="1" id="KW-0472">Membrane</keyword>
<reference evidence="2" key="1">
    <citation type="journal article" date="2012" name="Nature">
        <title>The tomato genome sequence provides insights into fleshy fruit evolution.</title>
        <authorList>
            <consortium name="Tomato Genome Consortium"/>
        </authorList>
    </citation>
    <scope>NUCLEOTIDE SEQUENCE [LARGE SCALE GENOMIC DNA]</scope>
    <source>
        <strain evidence="2">cv. Heinz 1706</strain>
    </source>
</reference>
<name>K4BR23_SOLLC</name>
<dbReference type="HOGENOM" id="CLU_2042136_0_0_1"/>
<feature type="transmembrane region" description="Helical" evidence="1">
    <location>
        <begin position="80"/>
        <end position="100"/>
    </location>
</feature>
<dbReference type="PhylomeDB" id="K4BR23"/>
<keyword evidence="3" id="KW-1185">Reference proteome</keyword>
<dbReference type="AlphaFoldDB" id="K4BR23"/>
<reference evidence="2" key="2">
    <citation type="submission" date="2015-06" db="UniProtKB">
        <authorList>
            <consortium name="EnsemblPlants"/>
        </authorList>
    </citation>
    <scope>IDENTIFICATION</scope>
    <source>
        <strain evidence="2">cv. Heinz 1706</strain>
    </source>
</reference>
<feature type="transmembrane region" description="Helical" evidence="1">
    <location>
        <begin position="39"/>
        <end position="59"/>
    </location>
</feature>
<evidence type="ECO:0000313" key="2">
    <source>
        <dbReference type="EnsemblPlants" id="Solyc04g025790.1.1"/>
    </source>
</evidence>
<keyword evidence="1" id="KW-1133">Transmembrane helix</keyword>